<reference evidence="1 2" key="1">
    <citation type="submission" date="2021-06" db="EMBL/GenBank/DDBJ databases">
        <authorList>
            <person name="Kallberg Y."/>
            <person name="Tangrot J."/>
            <person name="Rosling A."/>
        </authorList>
    </citation>
    <scope>NUCLEOTIDE SEQUENCE [LARGE SCALE GENOMIC DNA]</scope>
    <source>
        <strain evidence="1 2">120-4 pot B 10/14</strain>
    </source>
</reference>
<protein>
    <submittedName>
        <fullName evidence="1">42688_t:CDS:1</fullName>
    </submittedName>
</protein>
<dbReference type="Proteomes" id="UP000789901">
    <property type="component" value="Unassembled WGS sequence"/>
</dbReference>
<dbReference type="EMBL" id="CAJVQB010000289">
    <property type="protein sequence ID" value="CAG8480024.1"/>
    <property type="molecule type" value="Genomic_DNA"/>
</dbReference>
<feature type="non-terminal residue" evidence="1">
    <location>
        <position position="125"/>
    </location>
</feature>
<keyword evidence="2" id="KW-1185">Reference proteome</keyword>
<name>A0ABM8VYN1_GIGMA</name>
<evidence type="ECO:0000313" key="1">
    <source>
        <dbReference type="EMBL" id="CAG8480024.1"/>
    </source>
</evidence>
<gene>
    <name evidence="1" type="ORF">GMARGA_LOCUS1195</name>
</gene>
<accession>A0ABM8VYN1</accession>
<sequence length="125" mass="14754">MRLALSECSTHDLLAKLLLEYTINDNSLYEFAVTDNTSYNNIQSEYAINDILYNDQSELDVIRDFLHNNNQDKYKGRDMMNFESAEHENLIAYNCYHLINKGAKGKELQENQIFLNWDYVMKEVK</sequence>
<organism evidence="1 2">
    <name type="scientific">Gigaspora margarita</name>
    <dbReference type="NCBI Taxonomy" id="4874"/>
    <lineage>
        <taxon>Eukaryota</taxon>
        <taxon>Fungi</taxon>
        <taxon>Fungi incertae sedis</taxon>
        <taxon>Mucoromycota</taxon>
        <taxon>Glomeromycotina</taxon>
        <taxon>Glomeromycetes</taxon>
        <taxon>Diversisporales</taxon>
        <taxon>Gigasporaceae</taxon>
        <taxon>Gigaspora</taxon>
    </lineage>
</organism>
<comment type="caution">
    <text evidence="1">The sequence shown here is derived from an EMBL/GenBank/DDBJ whole genome shotgun (WGS) entry which is preliminary data.</text>
</comment>
<proteinExistence type="predicted"/>
<evidence type="ECO:0000313" key="2">
    <source>
        <dbReference type="Proteomes" id="UP000789901"/>
    </source>
</evidence>